<dbReference type="EMBL" id="BNAH01000017">
    <property type="protein sequence ID" value="GHF01311.1"/>
    <property type="molecule type" value="Genomic_DNA"/>
</dbReference>
<feature type="transmembrane region" description="Helical" evidence="1">
    <location>
        <begin position="68"/>
        <end position="90"/>
    </location>
</feature>
<evidence type="ECO:0000313" key="4">
    <source>
        <dbReference type="Proteomes" id="UP000626370"/>
    </source>
</evidence>
<sequence>METWIAFTLLAAFMQAVRTAGQKKLSVHLNSMATTGVRYLYALPFAIIYLVFLLEFRQQSLPELNPQFLQYALIACVMQIVGTACLVAAFKYRNFAVATSLAKTEAIQVAIVGALVFSVSMSFLGWLSVVIGVVGVLILSKVKFTFKDIFQNPGAGFGLASGLALAITTLLIRESSLALNIDLMVSAAVTLVFMITVQSFISVIYVWLQDKNQLSLMFTHWRLCLFVGITSVLGSIGWFTGASYQNAAYVKALGQVEFFITLFLTYRIFKEKITLMEYLGMALVIASVIILLLWA</sequence>
<keyword evidence="4" id="KW-1185">Reference proteome</keyword>
<feature type="domain" description="EamA" evidence="2">
    <location>
        <begin position="154"/>
        <end position="292"/>
    </location>
</feature>
<name>A0ABQ3J4K5_9GAMM</name>
<evidence type="ECO:0000256" key="1">
    <source>
        <dbReference type="SAM" id="Phobius"/>
    </source>
</evidence>
<keyword evidence="1" id="KW-0812">Transmembrane</keyword>
<comment type="caution">
    <text evidence="3">The sequence shown here is derived from an EMBL/GenBank/DDBJ whole genome shotgun (WGS) entry which is preliminary data.</text>
</comment>
<feature type="transmembrane region" description="Helical" evidence="1">
    <location>
        <begin position="247"/>
        <end position="266"/>
    </location>
</feature>
<feature type="transmembrane region" description="Helical" evidence="1">
    <location>
        <begin position="39"/>
        <end position="56"/>
    </location>
</feature>
<keyword evidence="1" id="KW-1133">Transmembrane helix</keyword>
<accession>A0ABQ3J4K5</accession>
<dbReference type="InterPro" id="IPR037185">
    <property type="entry name" value="EmrE-like"/>
</dbReference>
<feature type="transmembrane region" description="Helical" evidence="1">
    <location>
        <begin position="220"/>
        <end position="241"/>
    </location>
</feature>
<dbReference type="InterPro" id="IPR000620">
    <property type="entry name" value="EamA_dom"/>
</dbReference>
<dbReference type="SUPFAM" id="SSF103481">
    <property type="entry name" value="Multidrug resistance efflux transporter EmrE"/>
    <property type="match status" value="2"/>
</dbReference>
<organism evidence="3 4">
    <name type="scientific">Thalassotalea profundi</name>
    <dbReference type="NCBI Taxonomy" id="2036687"/>
    <lineage>
        <taxon>Bacteria</taxon>
        <taxon>Pseudomonadati</taxon>
        <taxon>Pseudomonadota</taxon>
        <taxon>Gammaproteobacteria</taxon>
        <taxon>Alteromonadales</taxon>
        <taxon>Colwelliaceae</taxon>
        <taxon>Thalassotalea</taxon>
    </lineage>
</organism>
<feature type="transmembrane region" description="Helical" evidence="1">
    <location>
        <begin position="152"/>
        <end position="172"/>
    </location>
</feature>
<protein>
    <submittedName>
        <fullName evidence="3">Multidrug transporter</fullName>
    </submittedName>
</protein>
<feature type="domain" description="EamA" evidence="2">
    <location>
        <begin position="4"/>
        <end position="140"/>
    </location>
</feature>
<evidence type="ECO:0000259" key="2">
    <source>
        <dbReference type="Pfam" id="PF00892"/>
    </source>
</evidence>
<gene>
    <name evidence="3" type="ORF">GCM10011501_33500</name>
</gene>
<feature type="transmembrane region" description="Helical" evidence="1">
    <location>
        <begin position="110"/>
        <end position="140"/>
    </location>
</feature>
<dbReference type="RefSeq" id="WP_189379414.1">
    <property type="nucleotide sequence ID" value="NZ_BNAH01000017.1"/>
</dbReference>
<feature type="transmembrane region" description="Helical" evidence="1">
    <location>
        <begin position="278"/>
        <end position="294"/>
    </location>
</feature>
<keyword evidence="1" id="KW-0472">Membrane</keyword>
<proteinExistence type="predicted"/>
<dbReference type="PANTHER" id="PTHR22911:SF137">
    <property type="entry name" value="SOLUTE CARRIER FAMILY 35 MEMBER G2-RELATED"/>
    <property type="match status" value="1"/>
</dbReference>
<feature type="transmembrane region" description="Helical" evidence="1">
    <location>
        <begin position="184"/>
        <end position="208"/>
    </location>
</feature>
<dbReference type="Pfam" id="PF00892">
    <property type="entry name" value="EamA"/>
    <property type="match status" value="2"/>
</dbReference>
<reference evidence="4" key="1">
    <citation type="journal article" date="2019" name="Int. J. Syst. Evol. Microbiol.">
        <title>The Global Catalogue of Microorganisms (GCM) 10K type strain sequencing project: providing services to taxonomists for standard genome sequencing and annotation.</title>
        <authorList>
            <consortium name="The Broad Institute Genomics Platform"/>
            <consortium name="The Broad Institute Genome Sequencing Center for Infectious Disease"/>
            <person name="Wu L."/>
            <person name="Ma J."/>
        </authorList>
    </citation>
    <scope>NUCLEOTIDE SEQUENCE [LARGE SCALE GENOMIC DNA]</scope>
    <source>
        <strain evidence="4">CGMCC 1.15922</strain>
    </source>
</reference>
<dbReference type="PANTHER" id="PTHR22911">
    <property type="entry name" value="ACYL-MALONYL CONDENSING ENZYME-RELATED"/>
    <property type="match status" value="1"/>
</dbReference>
<evidence type="ECO:0000313" key="3">
    <source>
        <dbReference type="EMBL" id="GHF01311.1"/>
    </source>
</evidence>
<dbReference type="Proteomes" id="UP000626370">
    <property type="component" value="Unassembled WGS sequence"/>
</dbReference>